<gene>
    <name evidence="1" type="ORF">C0Q90_16280</name>
</gene>
<dbReference type="Proteomes" id="UP000234512">
    <property type="component" value="Unassembled WGS sequence"/>
</dbReference>
<organism evidence="1 2">
    <name type="scientific">Lacticaseibacillus paracasei</name>
    <name type="common">Lactobacillus paracasei</name>
    <dbReference type="NCBI Taxonomy" id="1597"/>
    <lineage>
        <taxon>Bacteria</taxon>
        <taxon>Bacillati</taxon>
        <taxon>Bacillota</taxon>
        <taxon>Bacilli</taxon>
        <taxon>Lactobacillales</taxon>
        <taxon>Lactobacillaceae</taxon>
        <taxon>Lacticaseibacillus</taxon>
    </lineage>
</organism>
<reference evidence="1 2" key="1">
    <citation type="journal article" date="2018" name="Genome Announc.">
        <title>Draft Genome Sequence of Lactobacillus paracasei DUP 13076, Which Exhibits Potent Antipathogenic Effects against Salmonella enterica Serovars Enteritidis, Typhimurium, and Heidelberg.</title>
        <authorList>
            <person name="Muyyarikkandy M.S."/>
            <person name="Alqahtani F.H."/>
            <person name="Mandoiu I."/>
            <person name="Amalaradjou M.A."/>
        </authorList>
    </citation>
    <scope>NUCLEOTIDE SEQUENCE [LARGE SCALE GENOMIC DNA]</scope>
    <source>
        <strain evidence="1 2">DUP 13076</strain>
    </source>
</reference>
<dbReference type="AlphaFoldDB" id="A0AB36X6S4"/>
<protein>
    <submittedName>
        <fullName evidence="1">Uncharacterized protein</fullName>
    </submittedName>
</protein>
<name>A0AB36X6S4_LACPA</name>
<dbReference type="EMBL" id="PKQJ01000095">
    <property type="protein sequence ID" value="PLC44830.1"/>
    <property type="molecule type" value="Genomic_DNA"/>
</dbReference>
<accession>A0AB36X6S4</accession>
<proteinExistence type="predicted"/>
<sequence>MKTVDIQLNNRLIPLNSFKSFSDGLFAASDLKSLSLRRLYPACYNEDPKGSTGHTLYSLDKAS</sequence>
<comment type="caution">
    <text evidence="1">The sequence shown here is derived from an EMBL/GenBank/DDBJ whole genome shotgun (WGS) entry which is preliminary data.</text>
</comment>
<evidence type="ECO:0000313" key="1">
    <source>
        <dbReference type="EMBL" id="PLC44830.1"/>
    </source>
</evidence>
<evidence type="ECO:0000313" key="2">
    <source>
        <dbReference type="Proteomes" id="UP000234512"/>
    </source>
</evidence>